<sequence>MAGQHDDAALDRQGRRPDAQHGLHRKGGPWATIHRVLPYVRTNLQGPHGRGTRRGRPSQPRQFSRLFRQETGRSPAKAAEALRIEAARAMPEERRGSPEGVAGETGSADRGRMRRAFMRAFGEPPKWFKDVAQDRPVLTGDAG</sequence>
<protein>
    <submittedName>
        <fullName evidence="3">Helix-turn-helix domain-containing protein</fullName>
    </submittedName>
</protein>
<feature type="compositionally biased region" description="Basic and acidic residues" evidence="1">
    <location>
        <begin position="1"/>
        <end position="21"/>
    </location>
</feature>
<accession>A0ABX2TG95</accession>
<evidence type="ECO:0000313" key="4">
    <source>
        <dbReference type="Proteomes" id="UP000584642"/>
    </source>
</evidence>
<evidence type="ECO:0000256" key="1">
    <source>
        <dbReference type="SAM" id="MobiDB-lite"/>
    </source>
</evidence>
<evidence type="ECO:0000259" key="2">
    <source>
        <dbReference type="PROSITE" id="PS01124"/>
    </source>
</evidence>
<name>A0ABX2TG95_9PROT</name>
<feature type="domain" description="HTH araC/xylS-type" evidence="2">
    <location>
        <begin position="60"/>
        <end position="131"/>
    </location>
</feature>
<dbReference type="EMBL" id="JABFDB010000014">
    <property type="protein sequence ID" value="NYZ22054.1"/>
    <property type="molecule type" value="Genomic_DNA"/>
</dbReference>
<feature type="region of interest" description="Disordered" evidence="1">
    <location>
        <begin position="42"/>
        <end position="111"/>
    </location>
</feature>
<dbReference type="Proteomes" id="UP000584642">
    <property type="component" value="Unassembled WGS sequence"/>
</dbReference>
<dbReference type="RefSeq" id="WP_180283822.1">
    <property type="nucleotide sequence ID" value="NZ_JABFDB010000014.1"/>
</dbReference>
<gene>
    <name evidence="3" type="ORF">HND93_20260</name>
</gene>
<feature type="region of interest" description="Disordered" evidence="1">
    <location>
        <begin position="1"/>
        <end position="30"/>
    </location>
</feature>
<dbReference type="Gene3D" id="1.10.10.60">
    <property type="entry name" value="Homeodomain-like"/>
    <property type="match status" value="1"/>
</dbReference>
<dbReference type="InterPro" id="IPR018060">
    <property type="entry name" value="HTH_AraC"/>
</dbReference>
<organism evidence="3 4">
    <name type="scientific">Azospirillum oleiclasticum</name>
    <dbReference type="NCBI Taxonomy" id="2735135"/>
    <lineage>
        <taxon>Bacteria</taxon>
        <taxon>Pseudomonadati</taxon>
        <taxon>Pseudomonadota</taxon>
        <taxon>Alphaproteobacteria</taxon>
        <taxon>Rhodospirillales</taxon>
        <taxon>Azospirillaceae</taxon>
        <taxon>Azospirillum</taxon>
    </lineage>
</organism>
<comment type="caution">
    <text evidence="3">The sequence shown here is derived from an EMBL/GenBank/DDBJ whole genome shotgun (WGS) entry which is preliminary data.</text>
</comment>
<keyword evidence="4" id="KW-1185">Reference proteome</keyword>
<reference evidence="3 4" key="1">
    <citation type="submission" date="2020-05" db="EMBL/GenBank/DDBJ databases">
        <title>Azospirillum oleiclasticum sp. nov, a nitrogen-fixing and heavy crude oil-emulsifying bacterium isolated from the crude oil of Yumen Oilfield.</title>
        <authorList>
            <person name="Wu D."/>
            <person name="Cai M."/>
            <person name="Zhang X."/>
        </authorList>
    </citation>
    <scope>NUCLEOTIDE SEQUENCE [LARGE SCALE GENOMIC DNA]</scope>
    <source>
        <strain evidence="3 4">ROY-1-1-2</strain>
    </source>
</reference>
<evidence type="ECO:0000313" key="3">
    <source>
        <dbReference type="EMBL" id="NYZ22054.1"/>
    </source>
</evidence>
<dbReference type="PROSITE" id="PS01124">
    <property type="entry name" value="HTH_ARAC_FAMILY_2"/>
    <property type="match status" value="1"/>
</dbReference>
<dbReference type="Pfam" id="PF12833">
    <property type="entry name" value="HTH_18"/>
    <property type="match status" value="1"/>
</dbReference>
<feature type="compositionally biased region" description="Basic and acidic residues" evidence="1">
    <location>
        <begin position="80"/>
        <end position="97"/>
    </location>
</feature>
<proteinExistence type="predicted"/>
<dbReference type="SMART" id="SM00342">
    <property type="entry name" value="HTH_ARAC"/>
    <property type="match status" value="1"/>
</dbReference>